<dbReference type="InterPro" id="IPR036388">
    <property type="entry name" value="WH-like_DNA-bd_sf"/>
</dbReference>
<feature type="compositionally biased region" description="Pro residues" evidence="7">
    <location>
        <begin position="254"/>
        <end position="264"/>
    </location>
</feature>
<evidence type="ECO:0000256" key="5">
    <source>
        <dbReference type="ARBA" id="ARBA00023163"/>
    </source>
</evidence>
<protein>
    <submittedName>
        <fullName evidence="9">BTAD domain-containing putative transcriptional regulator</fullName>
    </submittedName>
</protein>
<dbReference type="CDD" id="cd15831">
    <property type="entry name" value="BTAD"/>
    <property type="match status" value="1"/>
</dbReference>
<dbReference type="SMART" id="SM01043">
    <property type="entry name" value="BTAD"/>
    <property type="match status" value="1"/>
</dbReference>
<keyword evidence="2" id="KW-0677">Repeat</keyword>
<evidence type="ECO:0000256" key="6">
    <source>
        <dbReference type="PROSITE-ProRule" id="PRU01091"/>
    </source>
</evidence>
<dbReference type="Gene3D" id="1.10.8.430">
    <property type="entry name" value="Helical domain of apoptotic protease-activating factors"/>
    <property type="match status" value="1"/>
</dbReference>
<evidence type="ECO:0000256" key="1">
    <source>
        <dbReference type="ARBA" id="ARBA00005820"/>
    </source>
</evidence>
<dbReference type="SUPFAM" id="SSF48452">
    <property type="entry name" value="TPR-like"/>
    <property type="match status" value="3"/>
</dbReference>
<dbReference type="SMART" id="SM00028">
    <property type="entry name" value="TPR"/>
    <property type="match status" value="4"/>
</dbReference>
<dbReference type="InterPro" id="IPR016032">
    <property type="entry name" value="Sig_transdc_resp-reg_C-effctor"/>
</dbReference>
<dbReference type="SUPFAM" id="SSF46894">
    <property type="entry name" value="C-terminal effector domain of the bipartite response regulators"/>
    <property type="match status" value="1"/>
</dbReference>
<keyword evidence="5" id="KW-0804">Transcription</keyword>
<dbReference type="EMBL" id="BAAAQM010000006">
    <property type="protein sequence ID" value="GAA1960105.1"/>
    <property type="molecule type" value="Genomic_DNA"/>
</dbReference>
<evidence type="ECO:0000313" key="9">
    <source>
        <dbReference type="EMBL" id="GAA1960105.1"/>
    </source>
</evidence>
<dbReference type="PRINTS" id="PR00364">
    <property type="entry name" value="DISEASERSIST"/>
</dbReference>
<comment type="caution">
    <text evidence="9">The sequence shown here is derived from an EMBL/GenBank/DDBJ whole genome shotgun (WGS) entry which is preliminary data.</text>
</comment>
<dbReference type="Pfam" id="PF00931">
    <property type="entry name" value="NB-ARC"/>
    <property type="match status" value="1"/>
</dbReference>
<sequence>MYIGVLGPLVVRSEGSHQITVPAALQRGVLAILLSRANKVVSRDELVETLWDGQDPDSARTTLATYVSRLRRVLGPDLGERIRTQPPGYLVDIAVDEYDCTQAADLETRARLAAENGDWPAVGELAGAGLGLWRGIPYQDVPVPRLHREDATVLDALRVRLTELTVEADLRLGRTEAAISVLTRLTEEEPLRERFYERLMTVLSEQGRRAEALSVYHRARVALRDSLGLDPGPDLVRVHHSVLAASAAGRPEPKPAPAPAPSPAPSRIRVPALEPRQLPPAARHFTGRADELATMDAAAEDGQVLVVSGMAGMGKTALAVQWAHRVAARYPDGQLFVDLRGFDPHSRPLTAHDACALLLESLGVASAAVPADPGARTALYRTVVADRRLLVVLDNAWEAAQVRPLIPGTAASQVVVTSRNRLAGLVAADGARPVVLGKLGRSLSLELLARRAGIPEAADEAAAAALAEACDGLPLALTIAAARLQLDPGLRWSSLSERLRDRRAVLTALDADDASLRAVFDVSYQRLSDRAASLFRLLDVHPGPDLSRSAAAALADDDVETVLDELVGASLLSRHAERFQFHALIRAYAGEAACEDPPEARDAARRRVYDHYLRSGIAADRVLQPTREPLGLPEAVPGSRPESIDGEPEAWSWFDAERHVLPAVIALAARAGDDEYAHLLPWMLTTYLFRRGDWTTLAELQVAAAEAADRTGDPAARARTHNDAGAYLLQIRDLDAALKHLELSAALYRDLGDLRGAWLSEANMGQLHHILERHTDAAAHARRALDLAHARGWEPDIALTTSMVAWSLTHCDEHEEALALAAEAIGLHRRLGDRNGQAHAHDTVGLASFHLGRHAEALDAYDRALGLFRGLGDVRHQARVLTRIAQTHQAAGRPDAAREAWTEAMVMFDDVGAPDGEAIRDMLDLPRADL</sequence>
<dbReference type="Gene3D" id="1.25.40.10">
    <property type="entry name" value="Tetratricopeptide repeat domain"/>
    <property type="match status" value="2"/>
</dbReference>
<dbReference type="InterPro" id="IPR051677">
    <property type="entry name" value="AfsR-DnrI-RedD_regulator"/>
</dbReference>
<dbReference type="PROSITE" id="PS51755">
    <property type="entry name" value="OMPR_PHOB"/>
    <property type="match status" value="1"/>
</dbReference>
<accession>A0ABP5CC74</accession>
<dbReference type="Pfam" id="PF13424">
    <property type="entry name" value="TPR_12"/>
    <property type="match status" value="1"/>
</dbReference>
<dbReference type="InterPro" id="IPR005158">
    <property type="entry name" value="BTAD"/>
</dbReference>
<dbReference type="Gene3D" id="1.10.10.10">
    <property type="entry name" value="Winged helix-like DNA-binding domain superfamily/Winged helix DNA-binding domain"/>
    <property type="match status" value="1"/>
</dbReference>
<dbReference type="InterPro" id="IPR019734">
    <property type="entry name" value="TPR_rpt"/>
</dbReference>
<feature type="region of interest" description="Disordered" evidence="7">
    <location>
        <begin position="246"/>
        <end position="268"/>
    </location>
</feature>
<dbReference type="Pfam" id="PF03704">
    <property type="entry name" value="BTAD"/>
    <property type="match status" value="1"/>
</dbReference>
<dbReference type="InterPro" id="IPR011990">
    <property type="entry name" value="TPR-like_helical_dom_sf"/>
</dbReference>
<proteinExistence type="inferred from homology"/>
<dbReference type="RefSeq" id="WP_344656257.1">
    <property type="nucleotide sequence ID" value="NZ_BAAAQM010000006.1"/>
</dbReference>
<evidence type="ECO:0000256" key="2">
    <source>
        <dbReference type="ARBA" id="ARBA00022737"/>
    </source>
</evidence>
<dbReference type="SUPFAM" id="SSF52540">
    <property type="entry name" value="P-loop containing nucleoside triphosphate hydrolases"/>
    <property type="match status" value="1"/>
</dbReference>
<evidence type="ECO:0000256" key="3">
    <source>
        <dbReference type="ARBA" id="ARBA00023015"/>
    </source>
</evidence>
<keyword evidence="3" id="KW-0805">Transcription regulation</keyword>
<reference evidence="10" key="1">
    <citation type="journal article" date="2019" name="Int. J. Syst. Evol. Microbiol.">
        <title>The Global Catalogue of Microorganisms (GCM) 10K type strain sequencing project: providing services to taxonomists for standard genome sequencing and annotation.</title>
        <authorList>
            <consortium name="The Broad Institute Genomics Platform"/>
            <consortium name="The Broad Institute Genome Sequencing Center for Infectious Disease"/>
            <person name="Wu L."/>
            <person name="Ma J."/>
        </authorList>
    </citation>
    <scope>NUCLEOTIDE SEQUENCE [LARGE SCALE GENOMIC DNA]</scope>
    <source>
        <strain evidence="10">JCM 16013</strain>
    </source>
</reference>
<gene>
    <name evidence="9" type="ORF">GCM10009838_15650</name>
</gene>
<evidence type="ECO:0000256" key="7">
    <source>
        <dbReference type="SAM" id="MobiDB-lite"/>
    </source>
</evidence>
<dbReference type="InterPro" id="IPR002182">
    <property type="entry name" value="NB-ARC"/>
</dbReference>
<dbReference type="PANTHER" id="PTHR35807:SF1">
    <property type="entry name" value="TRANSCRIPTIONAL REGULATOR REDD"/>
    <property type="match status" value="1"/>
</dbReference>
<dbReference type="PANTHER" id="PTHR35807">
    <property type="entry name" value="TRANSCRIPTIONAL REGULATOR REDD-RELATED"/>
    <property type="match status" value="1"/>
</dbReference>
<keyword evidence="4 6" id="KW-0238">DNA-binding</keyword>
<dbReference type="InterPro" id="IPR027417">
    <property type="entry name" value="P-loop_NTPase"/>
</dbReference>
<name>A0ABP5CC74_9ACTN</name>
<dbReference type="Proteomes" id="UP001499854">
    <property type="component" value="Unassembled WGS sequence"/>
</dbReference>
<evidence type="ECO:0000259" key="8">
    <source>
        <dbReference type="PROSITE" id="PS51755"/>
    </source>
</evidence>
<dbReference type="SMART" id="SM00862">
    <property type="entry name" value="Trans_reg_C"/>
    <property type="match status" value="1"/>
</dbReference>
<evidence type="ECO:0000256" key="4">
    <source>
        <dbReference type="ARBA" id="ARBA00023125"/>
    </source>
</evidence>
<dbReference type="InterPro" id="IPR042197">
    <property type="entry name" value="Apaf_helical"/>
</dbReference>
<comment type="similarity">
    <text evidence="1">Belongs to the AfsR/DnrI/RedD regulatory family.</text>
</comment>
<organism evidence="9 10">
    <name type="scientific">Catenulispora subtropica</name>
    <dbReference type="NCBI Taxonomy" id="450798"/>
    <lineage>
        <taxon>Bacteria</taxon>
        <taxon>Bacillati</taxon>
        <taxon>Actinomycetota</taxon>
        <taxon>Actinomycetes</taxon>
        <taxon>Catenulisporales</taxon>
        <taxon>Catenulisporaceae</taxon>
        <taxon>Catenulispora</taxon>
    </lineage>
</organism>
<evidence type="ECO:0000313" key="10">
    <source>
        <dbReference type="Proteomes" id="UP001499854"/>
    </source>
</evidence>
<keyword evidence="10" id="KW-1185">Reference proteome</keyword>
<feature type="domain" description="OmpR/PhoB-type" evidence="8">
    <location>
        <begin position="1"/>
        <end position="93"/>
    </location>
</feature>
<dbReference type="CDD" id="cd00383">
    <property type="entry name" value="trans_reg_C"/>
    <property type="match status" value="1"/>
</dbReference>
<dbReference type="InterPro" id="IPR001867">
    <property type="entry name" value="OmpR/PhoB-type_DNA-bd"/>
</dbReference>
<dbReference type="Gene3D" id="3.40.50.300">
    <property type="entry name" value="P-loop containing nucleotide triphosphate hydrolases"/>
    <property type="match status" value="1"/>
</dbReference>
<dbReference type="Pfam" id="PF00486">
    <property type="entry name" value="Trans_reg_C"/>
    <property type="match status" value="1"/>
</dbReference>
<feature type="DNA-binding region" description="OmpR/PhoB-type" evidence="6">
    <location>
        <begin position="1"/>
        <end position="93"/>
    </location>
</feature>